<dbReference type="GO" id="GO:0097367">
    <property type="term" value="F:carbohydrate derivative binding"/>
    <property type="evidence" value="ECO:0007669"/>
    <property type="project" value="InterPro"/>
</dbReference>
<dbReference type="Proteomes" id="UP000287156">
    <property type="component" value="Unassembled WGS sequence"/>
</dbReference>
<dbReference type="EMBL" id="QYTV02000001">
    <property type="protein sequence ID" value="RST77052.1"/>
    <property type="molecule type" value="Genomic_DNA"/>
</dbReference>
<keyword evidence="3" id="KW-1185">Reference proteome</keyword>
<dbReference type="AlphaFoldDB" id="A0A429Y6P0"/>
<organism evidence="2 3">
    <name type="scientific">Siminovitchia acidinfaciens</name>
    <dbReference type="NCBI Taxonomy" id="2321395"/>
    <lineage>
        <taxon>Bacteria</taxon>
        <taxon>Bacillati</taxon>
        <taxon>Bacillota</taxon>
        <taxon>Bacilli</taxon>
        <taxon>Bacillales</taxon>
        <taxon>Bacillaceae</taxon>
        <taxon>Siminovitchia</taxon>
    </lineage>
</organism>
<name>A0A429Y6P0_9BACI</name>
<dbReference type="SUPFAM" id="SSF53697">
    <property type="entry name" value="SIS domain"/>
    <property type="match status" value="1"/>
</dbReference>
<proteinExistence type="predicted"/>
<evidence type="ECO:0000313" key="3">
    <source>
        <dbReference type="Proteomes" id="UP000287156"/>
    </source>
</evidence>
<evidence type="ECO:0000259" key="1">
    <source>
        <dbReference type="Pfam" id="PF10740"/>
    </source>
</evidence>
<protein>
    <submittedName>
        <fullName evidence="2">DUF2529 family protein</fullName>
    </submittedName>
</protein>
<dbReference type="OrthoDB" id="2737584at2"/>
<dbReference type="RefSeq" id="WP_126046676.1">
    <property type="nucleotide sequence ID" value="NZ_QYTV02000001.1"/>
</dbReference>
<dbReference type="InterPro" id="IPR046348">
    <property type="entry name" value="SIS_dom_sf"/>
</dbReference>
<comment type="caution">
    <text evidence="2">The sequence shown here is derived from an EMBL/GenBank/DDBJ whole genome shotgun (WGS) entry which is preliminary data.</text>
</comment>
<dbReference type="GO" id="GO:1901135">
    <property type="term" value="P:carbohydrate derivative metabolic process"/>
    <property type="evidence" value="ECO:0007669"/>
    <property type="project" value="InterPro"/>
</dbReference>
<gene>
    <name evidence="2" type="ORF">D4T97_000705</name>
</gene>
<dbReference type="Gene3D" id="3.40.50.10490">
    <property type="entry name" value="Glucose-6-phosphate isomerase like protein, domain 1"/>
    <property type="match status" value="1"/>
</dbReference>
<feature type="domain" description="DUF2529" evidence="1">
    <location>
        <begin position="1"/>
        <end position="169"/>
    </location>
</feature>
<reference evidence="2" key="1">
    <citation type="submission" date="2018-12" db="EMBL/GenBank/DDBJ databases">
        <authorList>
            <person name="Sun L."/>
            <person name="Chen Z."/>
        </authorList>
    </citation>
    <scope>NUCLEOTIDE SEQUENCE [LARGE SCALE GENOMIC DNA]</scope>
    <source>
        <strain evidence="2">3-2-2</strain>
    </source>
</reference>
<dbReference type="Pfam" id="PF10740">
    <property type="entry name" value="DUF2529"/>
    <property type="match status" value="1"/>
</dbReference>
<accession>A0A429Y6P0</accession>
<dbReference type="InterPro" id="IPR019676">
    <property type="entry name" value="DUF2529"/>
</dbReference>
<evidence type="ECO:0000313" key="2">
    <source>
        <dbReference type="EMBL" id="RST77052.1"/>
    </source>
</evidence>
<sequence length="173" mass="19021">MLKMLSTQLTGLFLKIKDKEELSLEDGGRLLAQAPAGEGKIYLKGIGEMEGVVREALEGAEPMSHAEDFKSANHLTHTDRVIIFSRFSDCPEAVSLGKDLLGEGIPFVSVSANRGENNEDLSEIADVHIDTHVIRPLLPADDGSRIVFPSLIAALYIYHALKVTIEEILFEYE</sequence>